<accession>A0A6A5TGY4</accession>
<dbReference type="SUPFAM" id="SSF75005">
    <property type="entry name" value="Arabinanase/levansucrase/invertase"/>
    <property type="match status" value="1"/>
</dbReference>
<dbReference type="CDD" id="cd15482">
    <property type="entry name" value="Sialidase_non-viral"/>
    <property type="match status" value="1"/>
</dbReference>
<dbReference type="EMBL" id="ML977075">
    <property type="protein sequence ID" value="KAF1948147.1"/>
    <property type="molecule type" value="Genomic_DNA"/>
</dbReference>
<evidence type="ECO:0000256" key="1">
    <source>
        <dbReference type="SAM" id="MobiDB-lite"/>
    </source>
</evidence>
<dbReference type="OrthoDB" id="3786490at2759"/>
<dbReference type="PANTHER" id="PTHR48220">
    <property type="match status" value="1"/>
</dbReference>
<dbReference type="InterPro" id="IPR053102">
    <property type="entry name" value="VPS_Associated"/>
</dbReference>
<evidence type="ECO:0000313" key="3">
    <source>
        <dbReference type="EMBL" id="KAF1948147.1"/>
    </source>
</evidence>
<dbReference type="AlphaFoldDB" id="A0A6A5TGY4"/>
<keyword evidence="4" id="KW-1185">Reference proteome</keyword>
<dbReference type="InterPro" id="IPR023296">
    <property type="entry name" value="Glyco_hydro_beta-prop_sf"/>
</dbReference>
<organism evidence="3 4">
    <name type="scientific">Byssothecium circinans</name>
    <dbReference type="NCBI Taxonomy" id="147558"/>
    <lineage>
        <taxon>Eukaryota</taxon>
        <taxon>Fungi</taxon>
        <taxon>Dikarya</taxon>
        <taxon>Ascomycota</taxon>
        <taxon>Pezizomycotina</taxon>
        <taxon>Dothideomycetes</taxon>
        <taxon>Pleosporomycetidae</taxon>
        <taxon>Pleosporales</taxon>
        <taxon>Massarineae</taxon>
        <taxon>Massarinaceae</taxon>
        <taxon>Byssothecium</taxon>
    </lineage>
</organism>
<dbReference type="Proteomes" id="UP000800035">
    <property type="component" value="Unassembled WGS sequence"/>
</dbReference>
<dbReference type="PANTHER" id="PTHR48220:SF1">
    <property type="entry name" value="VACUOLAR PROTEIN SORTING-ASSOCIATED PROTEIN 62-RELATED"/>
    <property type="match status" value="1"/>
</dbReference>
<protein>
    <recommendedName>
        <fullName evidence="2">DUF6242 domain-containing protein</fullName>
    </recommendedName>
</protein>
<name>A0A6A5TGY4_9PLEO</name>
<reference evidence="3" key="1">
    <citation type="journal article" date="2020" name="Stud. Mycol.">
        <title>101 Dothideomycetes genomes: a test case for predicting lifestyles and emergence of pathogens.</title>
        <authorList>
            <person name="Haridas S."/>
            <person name="Albert R."/>
            <person name="Binder M."/>
            <person name="Bloem J."/>
            <person name="Labutti K."/>
            <person name="Salamov A."/>
            <person name="Andreopoulos B."/>
            <person name="Baker S."/>
            <person name="Barry K."/>
            <person name="Bills G."/>
            <person name="Bluhm B."/>
            <person name="Cannon C."/>
            <person name="Castanera R."/>
            <person name="Culley D."/>
            <person name="Daum C."/>
            <person name="Ezra D."/>
            <person name="Gonzalez J."/>
            <person name="Henrissat B."/>
            <person name="Kuo A."/>
            <person name="Liang C."/>
            <person name="Lipzen A."/>
            <person name="Lutzoni F."/>
            <person name="Magnuson J."/>
            <person name="Mondo S."/>
            <person name="Nolan M."/>
            <person name="Ohm R."/>
            <person name="Pangilinan J."/>
            <person name="Park H.-J."/>
            <person name="Ramirez L."/>
            <person name="Alfaro M."/>
            <person name="Sun H."/>
            <person name="Tritt A."/>
            <person name="Yoshinaga Y."/>
            <person name="Zwiers L.-H."/>
            <person name="Turgeon B."/>
            <person name="Goodwin S."/>
            <person name="Spatafora J."/>
            <person name="Crous P."/>
            <person name="Grigoriev I."/>
        </authorList>
    </citation>
    <scope>NUCLEOTIDE SEQUENCE</scope>
    <source>
        <strain evidence="3">CBS 675.92</strain>
    </source>
</reference>
<evidence type="ECO:0000313" key="4">
    <source>
        <dbReference type="Proteomes" id="UP000800035"/>
    </source>
</evidence>
<evidence type="ECO:0000259" key="2">
    <source>
        <dbReference type="Pfam" id="PF25852"/>
    </source>
</evidence>
<proteinExistence type="predicted"/>
<feature type="region of interest" description="Disordered" evidence="1">
    <location>
        <begin position="593"/>
        <end position="614"/>
    </location>
</feature>
<sequence>MASLPGTSLPPDYVKKYAPSIKFHGNERVFPCDIEYLLGGGTLDYRPWSEAEKVGSQRTGVPAAVAFNGYIYMVYTGAHDAEIWVTRSRNGNEWTDMRKIGQQTSVPAIAVFKNKLWITYSGHHSAQMYVSCSSDGLNWEGPRQIQGQSTHVPALVQFENRLYMCYASDFDGQLYQSQSDDGWNWYNTKRSVDRKTSTPALTVIPGPHGDQMLMVYPDNQRNHQLVQTRYTSSGGWTPPQDIAGQQASIVGLSNYSGVAIMAYSGNTNSQLFSSTSNDGINWTFSEILFQGSPFYPALCSFGEKIYMLYGGNDEDKQIYVSSVKHGNITPPPPKPNVSQQDLANCGDDPNWWINIADRQWRGDKNPGPTTVYFAVQEDDSAWYIHYIFLYAGQNGQTVRGGGFNAQLKSIGEHPGDLEHFAVKIWGGTHGAAGPNAGQVAGCWFEAHGNSRWYEAKDIPWDVDNHAAVSAALNNHGHWNAKIEGDNPLEVDAGVFKIGNFLSHSWGDSEILWQPWLTTTKFLQLGIDSTGRPVNDQIWATFRGRMGDSYKTDLDSATYFNGSNLSAGDWAETKTIFKLGEFIKKIPSDLLTADGPRGPGDRGWVKTSLPVSVPK</sequence>
<gene>
    <name evidence="3" type="ORF">CC80DRAFT_511576</name>
</gene>
<feature type="domain" description="DUF6242" evidence="2">
    <location>
        <begin position="48"/>
        <end position="177"/>
    </location>
</feature>
<dbReference type="InterPro" id="IPR058667">
    <property type="entry name" value="DUF6242_C"/>
</dbReference>
<dbReference type="Pfam" id="PF25852">
    <property type="entry name" value="DUF6242_C"/>
    <property type="match status" value="1"/>
</dbReference>
<dbReference type="Gene3D" id="2.115.10.20">
    <property type="entry name" value="Glycosyl hydrolase domain, family 43"/>
    <property type="match status" value="1"/>
</dbReference>